<dbReference type="AlphaFoldDB" id="A0A1M5GLB4"/>
<dbReference type="RefSeq" id="WP_073041180.1">
    <property type="nucleotide sequence ID" value="NZ_FQVB01000038.1"/>
</dbReference>
<dbReference type="Pfam" id="PF01019">
    <property type="entry name" value="G_glu_transpept"/>
    <property type="match status" value="1"/>
</dbReference>
<dbReference type="EMBL" id="FQVB01000038">
    <property type="protein sequence ID" value="SHG04550.1"/>
    <property type="molecule type" value="Genomic_DNA"/>
</dbReference>
<evidence type="ECO:0000313" key="1">
    <source>
        <dbReference type="EMBL" id="SHG04550.1"/>
    </source>
</evidence>
<dbReference type="InterPro" id="IPR029055">
    <property type="entry name" value="Ntn_hydrolases_N"/>
</dbReference>
<dbReference type="PANTHER" id="PTHR43881:SF1">
    <property type="entry name" value="GAMMA-GLUTAMYLTRANSPEPTIDASE (AFU_ORTHOLOGUE AFUA_4G13580)"/>
    <property type="match status" value="1"/>
</dbReference>
<keyword evidence="1" id="KW-0378">Hydrolase</keyword>
<dbReference type="Proteomes" id="UP000184076">
    <property type="component" value="Unassembled WGS sequence"/>
</dbReference>
<dbReference type="SUPFAM" id="SSF56235">
    <property type="entry name" value="N-terminal nucleophile aminohydrolases (Ntn hydrolases)"/>
    <property type="match status" value="1"/>
</dbReference>
<organism evidence="1 2">
    <name type="scientific">Desulfacinum infernum DSM 9756</name>
    <dbReference type="NCBI Taxonomy" id="1121391"/>
    <lineage>
        <taxon>Bacteria</taxon>
        <taxon>Pseudomonadati</taxon>
        <taxon>Thermodesulfobacteriota</taxon>
        <taxon>Syntrophobacteria</taxon>
        <taxon>Syntrophobacterales</taxon>
        <taxon>Syntrophobacteraceae</taxon>
        <taxon>Desulfacinum</taxon>
    </lineage>
</organism>
<evidence type="ECO:0000313" key="2">
    <source>
        <dbReference type="Proteomes" id="UP000184076"/>
    </source>
</evidence>
<protein>
    <submittedName>
        <fullName evidence="1">Gamma-glutamyltranspeptidase / glutathione hydrolase</fullName>
    </submittedName>
</protein>
<dbReference type="GO" id="GO:0016787">
    <property type="term" value="F:hydrolase activity"/>
    <property type="evidence" value="ECO:0007669"/>
    <property type="project" value="UniProtKB-KW"/>
</dbReference>
<dbReference type="InterPro" id="IPR043138">
    <property type="entry name" value="GGT_lsub"/>
</dbReference>
<dbReference type="InterPro" id="IPR052896">
    <property type="entry name" value="GGT-like_enzyme"/>
</dbReference>
<accession>A0A1M5GLB4</accession>
<reference evidence="2" key="1">
    <citation type="submission" date="2016-11" db="EMBL/GenBank/DDBJ databases">
        <authorList>
            <person name="Varghese N."/>
            <person name="Submissions S."/>
        </authorList>
    </citation>
    <scope>NUCLEOTIDE SEQUENCE [LARGE SCALE GENOMIC DNA]</scope>
    <source>
        <strain evidence="2">DSM 9756</strain>
    </source>
</reference>
<dbReference type="Gene3D" id="3.60.20.40">
    <property type="match status" value="1"/>
</dbReference>
<gene>
    <name evidence="1" type="ORF">SAMN02745206_03162</name>
</gene>
<dbReference type="PRINTS" id="PR01210">
    <property type="entry name" value="GGTRANSPTASE"/>
</dbReference>
<dbReference type="OrthoDB" id="5297205at2"/>
<dbReference type="InterPro" id="IPR043137">
    <property type="entry name" value="GGT_ssub_C"/>
</dbReference>
<keyword evidence="2" id="KW-1185">Reference proteome</keyword>
<dbReference type="Gene3D" id="1.10.246.130">
    <property type="match status" value="1"/>
</dbReference>
<dbReference type="PANTHER" id="PTHR43881">
    <property type="entry name" value="GAMMA-GLUTAMYLTRANSPEPTIDASE (AFU_ORTHOLOGUE AFUA_4G13580)"/>
    <property type="match status" value="1"/>
</dbReference>
<sequence>MRDFGSGSVQKTHLHPVQGFGGAVATEHYLSAEAAVEIFRKGGNAFDAAAAATFVEGLVNPHMFTLGGECPMLLYSAAQDRVFSVNGNTQAPKRATLEAYRQRGLDLLPPKGAEVAGTPAAVAALLDMLAPFGSLPLSEILQPARRLAFDGFPVHRGLVHMPKFGIRENARFFAERWTETARLYMTADHQPLPVGSRLVNTAYGQVLDALLDAAAGHGEDRVRGIRAARDAFYRGDIAREMERFVQERDGFLTMADLAGYETLFEEPVFVDFRNTRVFKCGPWSQGPVFLQMLRLLDGFDLPSMGHNSADYLHTWTEAAKLAFADREQYYADPRFVDVPLGTLLSAAYAETRRALIDPRRADTHHRPGDPVAGRPLLDPERVFVWKSWGYGTVHVAAADAEGNLAALTPSGGWICGNEVVPSLGFPLGTRLQTFYLDPAHPNAAAPGKRPRTTLTPSLAFRDGRPWMAFGTMGGDQQDQWTIQFFLNRVVFGMDMQEALEAPKVCSDHFPGTFHPHEAQPGVLRVESRIPEAVRDELLARGHKVVVTEPWILGFVCAVAREDDGLLEAGADPRGHRAAVFPSCALAL</sequence>
<proteinExistence type="predicted"/>
<name>A0A1M5GLB4_9BACT</name>
<dbReference type="STRING" id="1121391.SAMN02745206_03162"/>